<feature type="signal peptide" evidence="5">
    <location>
        <begin position="1"/>
        <end position="33"/>
    </location>
</feature>
<comment type="similarity">
    <text evidence="2">Belongs to the peptidase C13 family.</text>
</comment>
<dbReference type="Proteomes" id="UP000825002">
    <property type="component" value="Unassembled WGS sequence"/>
</dbReference>
<dbReference type="PANTHER" id="PTHR48067:SF1">
    <property type="entry name" value="GPI-ANCHOR TRANSAMIDASE"/>
    <property type="match status" value="1"/>
</dbReference>
<gene>
    <name evidence="6" type="primary">PIG-K</name>
    <name evidence="6" type="ORF">GZH46_00296</name>
</gene>
<dbReference type="Pfam" id="PF01650">
    <property type="entry name" value="Peptidase_C13"/>
    <property type="match status" value="1"/>
</dbReference>
<dbReference type="InterPro" id="IPR001096">
    <property type="entry name" value="Peptidase_C13"/>
</dbReference>
<evidence type="ECO:0000256" key="2">
    <source>
        <dbReference type="ARBA" id="ARBA00009941"/>
    </source>
</evidence>
<keyword evidence="3" id="KW-0337">GPI-anchor biosynthesis</keyword>
<feature type="non-terminal residue" evidence="6">
    <location>
        <position position="1"/>
    </location>
</feature>
<dbReference type="PRINTS" id="PR00776">
    <property type="entry name" value="HEMOGLOBNASE"/>
</dbReference>
<dbReference type="PIRSF" id="PIRSF019663">
    <property type="entry name" value="Legumain"/>
    <property type="match status" value="1"/>
</dbReference>
<dbReference type="PIRSF" id="PIRSF500138">
    <property type="entry name" value="GPI8"/>
    <property type="match status" value="1"/>
</dbReference>
<keyword evidence="7" id="KW-1185">Reference proteome</keyword>
<keyword evidence="4 5" id="KW-0732">Signal</keyword>
<accession>A0ABQ7SCM4</accession>
<evidence type="ECO:0000256" key="1">
    <source>
        <dbReference type="ARBA" id="ARBA00004687"/>
    </source>
</evidence>
<dbReference type="EMBL" id="JAIFTH010000027">
    <property type="protein sequence ID" value="KAG9511142.1"/>
    <property type="molecule type" value="Genomic_DNA"/>
</dbReference>
<dbReference type="InterPro" id="IPR028361">
    <property type="entry name" value="GPI_transamidase"/>
</dbReference>
<evidence type="ECO:0000256" key="5">
    <source>
        <dbReference type="SAM" id="SignalP"/>
    </source>
</evidence>
<protein>
    <submittedName>
        <fullName evidence="6">GPI-anchor transamidase</fullName>
    </submittedName>
</protein>
<sequence length="336" mass="38025">MSSINLVTEWIVSLLTCIVSIQLCLMNAPLCQSQSVSDKIRNKFSSSSKSHTNNWAVLACTSRYWFNYRHVANVLSIYRSIKRFGIDDSHIILMLADDMACDARNPWPATIFNNHHHHTNVYGDDVEVDYRGEDVTVENFIRLLTGRLVDGTPRSKKLLTDEGSNILIYLTGHGGNGFLKFQDKEDLSSVELADAFEQMHQKQRYNEILLIVDTCQAESMSEHLYSPNIIGIGSSKIGEDSLSHHGDPAIGVYVIDRYTNYVLAFLEKIDAAKASNTTMSEFFKVCPKEVCISTVSIRKDLFTRDVSKIPITDFFGNKLEQELIELHDIPSWSDML</sequence>
<feature type="chain" id="PRO_5045318588" evidence="5">
    <location>
        <begin position="34"/>
        <end position="336"/>
    </location>
</feature>
<dbReference type="PANTHER" id="PTHR48067">
    <property type="entry name" value="GPI-ANCHOR TRANSAMIDASE"/>
    <property type="match status" value="1"/>
</dbReference>
<reference evidence="6 7" key="1">
    <citation type="submission" date="2020-10" db="EMBL/GenBank/DDBJ databases">
        <authorList>
            <person name="Klimov P.B."/>
            <person name="Dyachkov S.M."/>
            <person name="Chetverikov P.E."/>
        </authorList>
    </citation>
    <scope>NUCLEOTIDE SEQUENCE [LARGE SCALE GENOMIC DNA]</scope>
    <source>
        <strain evidence="6">BMOC 18-1129-001#AD2665</strain>
        <tissue evidence="6">Entire mites</tissue>
    </source>
</reference>
<organism evidence="6 7">
    <name type="scientific">Fragariocoptes setiger</name>
    <dbReference type="NCBI Taxonomy" id="1670756"/>
    <lineage>
        <taxon>Eukaryota</taxon>
        <taxon>Metazoa</taxon>
        <taxon>Ecdysozoa</taxon>
        <taxon>Arthropoda</taxon>
        <taxon>Chelicerata</taxon>
        <taxon>Arachnida</taxon>
        <taxon>Acari</taxon>
        <taxon>Acariformes</taxon>
        <taxon>Trombidiformes</taxon>
        <taxon>Prostigmata</taxon>
        <taxon>Eupodina</taxon>
        <taxon>Eriophyoidea</taxon>
        <taxon>Phytoptidae</taxon>
        <taxon>Fragariocoptes</taxon>
    </lineage>
</organism>
<evidence type="ECO:0000256" key="4">
    <source>
        <dbReference type="ARBA" id="ARBA00022729"/>
    </source>
</evidence>
<comment type="caution">
    <text evidence="6">The sequence shown here is derived from an EMBL/GenBank/DDBJ whole genome shotgun (WGS) entry which is preliminary data.</text>
</comment>
<name>A0ABQ7SCM4_9ACAR</name>
<proteinExistence type="inferred from homology"/>
<comment type="pathway">
    <text evidence="1">Glycolipid biosynthesis; glycosylphosphatidylinositol-anchor biosynthesis.</text>
</comment>
<dbReference type="Gene3D" id="3.40.50.1460">
    <property type="match status" value="1"/>
</dbReference>
<evidence type="ECO:0000256" key="3">
    <source>
        <dbReference type="ARBA" id="ARBA00022502"/>
    </source>
</evidence>
<evidence type="ECO:0000313" key="6">
    <source>
        <dbReference type="EMBL" id="KAG9511142.1"/>
    </source>
</evidence>
<evidence type="ECO:0000313" key="7">
    <source>
        <dbReference type="Proteomes" id="UP000825002"/>
    </source>
</evidence>